<dbReference type="AlphaFoldDB" id="A0A420ZCV8"/>
<reference evidence="1 2" key="1">
    <citation type="submission" date="2018-06" db="EMBL/GenBank/DDBJ databases">
        <title>Extensive metabolic versatility and redundancy in microbially diverse, dynamic hydrothermal sediments.</title>
        <authorList>
            <person name="Dombrowski N."/>
            <person name="Teske A."/>
            <person name="Baker B.J."/>
        </authorList>
    </citation>
    <scope>NUCLEOTIDE SEQUENCE [LARGE SCALE GENOMIC DNA]</scope>
    <source>
        <strain evidence="1">B79_G16</strain>
    </source>
</reference>
<comment type="caution">
    <text evidence="1">The sequence shown here is derived from an EMBL/GenBank/DDBJ whole genome shotgun (WGS) entry which is preliminary data.</text>
</comment>
<protein>
    <submittedName>
        <fullName evidence="1">Uncharacterized protein</fullName>
    </submittedName>
</protein>
<sequence length="123" mass="13986">MMDHFKFSDIFKVIFVADDVFCVFEYAQELQDEYKLSKKEAIAEAWVTYISLAKLDTAAREKIPSEKFAVPGKRKLPIHDCAHVRNAMARFNQTQGLTSAEKAAARRRILAAAKKCGIEVKNF</sequence>
<dbReference type="EMBL" id="QMNG01000009">
    <property type="protein sequence ID" value="RLC37208.1"/>
    <property type="molecule type" value="Genomic_DNA"/>
</dbReference>
<dbReference type="InterPro" id="IPR046489">
    <property type="entry name" value="DUF6582"/>
</dbReference>
<evidence type="ECO:0000313" key="2">
    <source>
        <dbReference type="Proteomes" id="UP000281261"/>
    </source>
</evidence>
<name>A0A420ZCV8_UNCK3</name>
<dbReference type="Pfam" id="PF20223">
    <property type="entry name" value="DUF6582"/>
    <property type="match status" value="1"/>
</dbReference>
<gene>
    <name evidence="1" type="ORF">DRH29_02735</name>
</gene>
<evidence type="ECO:0000313" key="1">
    <source>
        <dbReference type="EMBL" id="RLC37208.1"/>
    </source>
</evidence>
<organism evidence="1 2">
    <name type="scientific">candidate division Kazan bacterium</name>
    <dbReference type="NCBI Taxonomy" id="2202143"/>
    <lineage>
        <taxon>Bacteria</taxon>
        <taxon>Bacteria division Kazan-3B-28</taxon>
    </lineage>
</organism>
<accession>A0A420ZCV8</accession>
<proteinExistence type="predicted"/>
<dbReference type="Proteomes" id="UP000281261">
    <property type="component" value="Unassembled WGS sequence"/>
</dbReference>